<evidence type="ECO:0000259" key="1">
    <source>
        <dbReference type="Pfam" id="PF08486"/>
    </source>
</evidence>
<protein>
    <recommendedName>
        <fullName evidence="5">DUF2300 domain-containing protein</fullName>
    </recommendedName>
</protein>
<dbReference type="SUPFAM" id="SSF56601">
    <property type="entry name" value="beta-lactamase/transpeptidase-like"/>
    <property type="match status" value="1"/>
</dbReference>
<dbReference type="RefSeq" id="WP_076941874.1">
    <property type="nucleotide sequence ID" value="NZ_MOXD01000004.1"/>
</dbReference>
<dbReference type="OrthoDB" id="7017274at2"/>
<sequence length="547" mass="61178">MWRWLWWLLMLPAVALSAEPRLQLALPQGQENQLLILSQNQQLAQQPLPATLTTPLGSIWKLLVYAYLVDTQQHEPEYTCNGSQPQEEVYCCEPGQKIGRDRALVQSCGLYFSPQRLQLDPQQWASYWQRQQSPAWLQDLAQLQPAKRVSVAELLAVLATLPGQQQARNLLLEVLLPPDGKLVGALGSRLRIKTWSWHDEQDPEQRQGGFAGWLMDGTPLWGQAPGTSKTVLQNYASVLNNVLPQAQPVDPLGCVVVNMFDRYPIVAVRRSGEPTPVEPGALRGRYQVEFSNGNFQAIESLGELFLRMDSGRLTLTARLDREEYVARVLQREAAAQPAEAAKALAVAIRTYLLQNAARAGECLLIADSSASQRVAPEPATAAARAIAAWSADLVLAGAPVTYHLDQAGSNRLSWQQAVSQAQQGMRYDAILAHAYPRANLGRWDRPEALCQAIPEAEAWLVTQQKRWREALDIQPGYTPVGQFTVCRLLSGKPHVDRMYSRIYVRDLYSLQDRLDLAHEYLHLAFAAHPSGQDEEFVEQLARHLLLE</sequence>
<dbReference type="EMBL" id="MOXD01000004">
    <property type="protein sequence ID" value="OMQ23670.1"/>
    <property type="molecule type" value="Genomic_DNA"/>
</dbReference>
<evidence type="ECO:0008006" key="5">
    <source>
        <dbReference type="Google" id="ProtNLM"/>
    </source>
</evidence>
<dbReference type="Proteomes" id="UP000216021">
    <property type="component" value="Unassembled WGS sequence"/>
</dbReference>
<comment type="caution">
    <text evidence="3">The sequence shown here is derived from an EMBL/GenBank/DDBJ whole genome shotgun (WGS) entry which is preliminary data.</text>
</comment>
<name>A0A1S8CK25_9GAMM</name>
<dbReference type="Pfam" id="PF10062">
    <property type="entry name" value="DUF2300"/>
    <property type="match status" value="2"/>
</dbReference>
<feature type="domain" description="DUF2300" evidence="2">
    <location>
        <begin position="84"/>
        <end position="204"/>
    </location>
</feature>
<gene>
    <name evidence="3" type="ORF">BMI79_09140</name>
</gene>
<dbReference type="STRING" id="2034155.BMI79_09140"/>
<dbReference type="Pfam" id="PF08486">
    <property type="entry name" value="SpoIID"/>
    <property type="match status" value="1"/>
</dbReference>
<dbReference type="InterPro" id="IPR018748">
    <property type="entry name" value="DUF2300_secreted"/>
</dbReference>
<keyword evidence="4" id="KW-1185">Reference proteome</keyword>
<accession>A0A1S8CK25</accession>
<evidence type="ECO:0000313" key="3">
    <source>
        <dbReference type="EMBL" id="OMQ23670.1"/>
    </source>
</evidence>
<organism evidence="3 4">
    <name type="scientific">Serratia oryzae</name>
    <dbReference type="NCBI Taxonomy" id="2034155"/>
    <lineage>
        <taxon>Bacteria</taxon>
        <taxon>Pseudomonadati</taxon>
        <taxon>Pseudomonadota</taxon>
        <taxon>Gammaproteobacteria</taxon>
        <taxon>Enterobacterales</taxon>
        <taxon>Yersiniaceae</taxon>
        <taxon>Serratia</taxon>
    </lineage>
</organism>
<dbReference type="InterPro" id="IPR012338">
    <property type="entry name" value="Beta-lactam/transpept-like"/>
</dbReference>
<evidence type="ECO:0000313" key="4">
    <source>
        <dbReference type="Proteomes" id="UP000216021"/>
    </source>
</evidence>
<dbReference type="InterPro" id="IPR013693">
    <property type="entry name" value="SpoIID/LytB_N"/>
</dbReference>
<evidence type="ECO:0000259" key="2">
    <source>
        <dbReference type="Pfam" id="PF10062"/>
    </source>
</evidence>
<proteinExistence type="predicted"/>
<reference evidence="3 4" key="1">
    <citation type="submission" date="2016-11" db="EMBL/GenBank/DDBJ databases">
        <title>Rahnella oryzae sp. nov., isolated from rice root.</title>
        <authorList>
            <person name="Zhang X.-X."/>
            <person name="Zhang J."/>
        </authorList>
    </citation>
    <scope>NUCLEOTIDE SEQUENCE [LARGE SCALE GENOMIC DNA]</scope>
    <source>
        <strain evidence="3 4">J11-6</strain>
    </source>
</reference>
<feature type="domain" description="DUF2300" evidence="2">
    <location>
        <begin position="411"/>
        <end position="529"/>
    </location>
</feature>
<feature type="domain" description="Sporulation stage II protein D amidase enhancer LytB N-terminal" evidence="1">
    <location>
        <begin position="311"/>
        <end position="372"/>
    </location>
</feature>
<dbReference type="AlphaFoldDB" id="A0A1S8CK25"/>